<dbReference type="GO" id="GO:0009451">
    <property type="term" value="P:RNA modification"/>
    <property type="evidence" value="ECO:0007669"/>
    <property type="project" value="InterPro"/>
</dbReference>
<dbReference type="InterPro" id="IPR002885">
    <property type="entry name" value="PPR_rpt"/>
</dbReference>
<dbReference type="AlphaFoldDB" id="A0AAW1N8U4"/>
<dbReference type="Pfam" id="PF20431">
    <property type="entry name" value="E_motif"/>
    <property type="match status" value="1"/>
</dbReference>
<organism evidence="3 4">
    <name type="scientific">Saponaria officinalis</name>
    <name type="common">Common soapwort</name>
    <name type="synonym">Lychnis saponaria</name>
    <dbReference type="NCBI Taxonomy" id="3572"/>
    <lineage>
        <taxon>Eukaryota</taxon>
        <taxon>Viridiplantae</taxon>
        <taxon>Streptophyta</taxon>
        <taxon>Embryophyta</taxon>
        <taxon>Tracheophyta</taxon>
        <taxon>Spermatophyta</taxon>
        <taxon>Magnoliopsida</taxon>
        <taxon>eudicotyledons</taxon>
        <taxon>Gunneridae</taxon>
        <taxon>Pentapetalae</taxon>
        <taxon>Caryophyllales</taxon>
        <taxon>Caryophyllaceae</taxon>
        <taxon>Caryophylleae</taxon>
        <taxon>Saponaria</taxon>
    </lineage>
</organism>
<evidence type="ECO:0008006" key="5">
    <source>
        <dbReference type="Google" id="ProtNLM"/>
    </source>
</evidence>
<reference evidence="3" key="1">
    <citation type="submission" date="2024-03" db="EMBL/GenBank/DDBJ databases">
        <title>WGS assembly of Saponaria officinalis var. Norfolk2.</title>
        <authorList>
            <person name="Jenkins J."/>
            <person name="Shu S."/>
            <person name="Grimwood J."/>
            <person name="Barry K."/>
            <person name="Goodstein D."/>
            <person name="Schmutz J."/>
            <person name="Leebens-Mack J."/>
            <person name="Osbourn A."/>
        </authorList>
    </citation>
    <scope>NUCLEOTIDE SEQUENCE [LARGE SCALE GENOMIC DNA]</scope>
    <source>
        <strain evidence="3">JIC</strain>
    </source>
</reference>
<feature type="repeat" description="PPR" evidence="2">
    <location>
        <begin position="285"/>
        <end position="319"/>
    </location>
</feature>
<dbReference type="Pfam" id="PF01535">
    <property type="entry name" value="PPR"/>
    <property type="match status" value="8"/>
</dbReference>
<dbReference type="FunFam" id="1.25.40.10:FF:000184">
    <property type="entry name" value="Pentatricopeptide repeat-containing protein, chloroplastic"/>
    <property type="match status" value="1"/>
</dbReference>
<dbReference type="Pfam" id="PF13041">
    <property type="entry name" value="PPR_2"/>
    <property type="match status" value="1"/>
</dbReference>
<dbReference type="InterPro" id="IPR046960">
    <property type="entry name" value="PPR_At4g14850-like_plant"/>
</dbReference>
<dbReference type="PROSITE" id="PS51375">
    <property type="entry name" value="PPR"/>
    <property type="match status" value="4"/>
</dbReference>
<dbReference type="PANTHER" id="PTHR47926">
    <property type="entry name" value="PENTATRICOPEPTIDE REPEAT-CONTAINING PROTEIN"/>
    <property type="match status" value="1"/>
</dbReference>
<dbReference type="Proteomes" id="UP001443914">
    <property type="component" value="Unassembled WGS sequence"/>
</dbReference>
<dbReference type="PANTHER" id="PTHR47926:SF456">
    <property type="entry name" value="PENTATRICOPEPTIDE REPEAT-CONTAINING PROTEIN ELI1, CHLOROPLASTIC"/>
    <property type="match status" value="1"/>
</dbReference>
<sequence length="645" mass="72075">MLLTANLSQPWNSISPTISFIQHSKTLNHIHQIHARLITTGFIQNPNFIPKLILNFCSSSCTPLVKFAHHLLSSQYGLISSKNDKFDPFLFNAVIKSFAFGDYEPKYAVLVFILLLEKGFCPDKYSFSLVLKACCRFGFLKEGVQIHGLLRKFEIGSELYLQNCLISLYAKCGCVEIARQVFDKMPERDSVSFNAMIDGYVKAGLVGVARELFDSMADELKNLRTWNCMIGGYVQSEGDIGRAWELFETMPKRDLVTWNLMIDGHVKCKEMEVANDLFCTMLERDVISWATMIDGYAKIGSLDIARDMFDRASEKDIVVCNAMMAGYVQNGNSIDALRFFHDIVGTNNLYPDKATLSIVLSAIAQLGRTDEGAAIHSYILDNGFKVDGKLGVALIDMYSKCGNIESAINLFESLEVKEVDHWNAMIGGLAIHGLGELAFELFMEMQTRLVKPDDITFIGVLNSCGHAGLVKEGQICFELMRRVHNVGPKLQHYGCMVDILCRAGQLDEAKEFIDEMPIEPNDIIWRTLLSACIIYEKFYLGKQIAEHLIRLDVNNPGSYVLLSNLYAGFGMWGEVSRIRAEMGNRALKKLPGCSSIDLNGVVFEFLVGDQSHPRAGEVYSLVDGFDVSGLSLKSELDTIDLELVS</sequence>
<accession>A0AAW1N8U4</accession>
<name>A0AAW1N8U4_SAPOF</name>
<gene>
    <name evidence="3" type="ORF">RND81_01G203800</name>
</gene>
<keyword evidence="4" id="KW-1185">Reference proteome</keyword>
<feature type="repeat" description="PPR" evidence="2">
    <location>
        <begin position="189"/>
        <end position="219"/>
    </location>
</feature>
<dbReference type="EMBL" id="JBDFQZ010000001">
    <property type="protein sequence ID" value="KAK9758056.1"/>
    <property type="molecule type" value="Genomic_DNA"/>
</dbReference>
<keyword evidence="1" id="KW-0677">Repeat</keyword>
<evidence type="ECO:0000256" key="2">
    <source>
        <dbReference type="PROSITE-ProRule" id="PRU00708"/>
    </source>
</evidence>
<dbReference type="Gene3D" id="1.25.40.10">
    <property type="entry name" value="Tetratricopeptide repeat domain"/>
    <property type="match status" value="4"/>
</dbReference>
<feature type="repeat" description="PPR" evidence="2">
    <location>
        <begin position="222"/>
        <end position="257"/>
    </location>
</feature>
<dbReference type="NCBIfam" id="TIGR00756">
    <property type="entry name" value="PPR"/>
    <property type="match status" value="7"/>
</dbReference>
<dbReference type="InterPro" id="IPR011990">
    <property type="entry name" value="TPR-like_helical_dom_sf"/>
</dbReference>
<proteinExistence type="predicted"/>
<feature type="repeat" description="PPR" evidence="2">
    <location>
        <begin position="418"/>
        <end position="452"/>
    </location>
</feature>
<evidence type="ECO:0000313" key="3">
    <source>
        <dbReference type="EMBL" id="KAK9758056.1"/>
    </source>
</evidence>
<dbReference type="Pfam" id="PF12854">
    <property type="entry name" value="PPR_1"/>
    <property type="match status" value="1"/>
</dbReference>
<evidence type="ECO:0000256" key="1">
    <source>
        <dbReference type="ARBA" id="ARBA00022737"/>
    </source>
</evidence>
<dbReference type="InterPro" id="IPR046848">
    <property type="entry name" value="E_motif"/>
</dbReference>
<comment type="caution">
    <text evidence="3">The sequence shown here is derived from an EMBL/GenBank/DDBJ whole genome shotgun (WGS) entry which is preliminary data.</text>
</comment>
<dbReference type="GO" id="GO:0003723">
    <property type="term" value="F:RNA binding"/>
    <property type="evidence" value="ECO:0007669"/>
    <property type="project" value="InterPro"/>
</dbReference>
<evidence type="ECO:0000313" key="4">
    <source>
        <dbReference type="Proteomes" id="UP001443914"/>
    </source>
</evidence>
<protein>
    <recommendedName>
        <fullName evidence="5">Chlororespiratory reduction 4</fullName>
    </recommendedName>
</protein>